<feature type="compositionally biased region" description="Polar residues" evidence="8">
    <location>
        <begin position="27"/>
        <end position="39"/>
    </location>
</feature>
<accession>A0AA88AJN0</accession>
<feature type="region of interest" description="Disordered" evidence="8">
    <location>
        <begin position="21"/>
        <end position="40"/>
    </location>
</feature>
<evidence type="ECO:0000256" key="1">
    <source>
        <dbReference type="ARBA" id="ARBA00006955"/>
    </source>
</evidence>
<dbReference type="Pfam" id="PF00134">
    <property type="entry name" value="Cyclin_N"/>
    <property type="match status" value="1"/>
</dbReference>
<keyword evidence="4 7" id="KW-0195">Cyclin</keyword>
<evidence type="ECO:0000259" key="10">
    <source>
        <dbReference type="SMART" id="SM01332"/>
    </source>
</evidence>
<evidence type="ECO:0000313" key="12">
    <source>
        <dbReference type="Proteomes" id="UP001187192"/>
    </source>
</evidence>
<evidence type="ECO:0000256" key="5">
    <source>
        <dbReference type="ARBA" id="ARBA00023306"/>
    </source>
</evidence>
<dbReference type="InterPro" id="IPR036915">
    <property type="entry name" value="Cyclin-like_sf"/>
</dbReference>
<dbReference type="PANTHER" id="PTHR10177">
    <property type="entry name" value="CYCLINS"/>
    <property type="match status" value="1"/>
</dbReference>
<evidence type="ECO:0000256" key="7">
    <source>
        <dbReference type="RuleBase" id="RU000383"/>
    </source>
</evidence>
<evidence type="ECO:0000256" key="2">
    <source>
        <dbReference type="ARBA" id="ARBA00011177"/>
    </source>
</evidence>
<dbReference type="InterPro" id="IPR046965">
    <property type="entry name" value="Cyclin_A/B-like"/>
</dbReference>
<comment type="similarity">
    <text evidence="1">Belongs to the cyclin family. Cyclin AB subfamily.</text>
</comment>
<sequence length="498" mass="56263">MNKENTNAVSFGAPPARVTRARAKAFGTSSAVPPSSKPLQDQKRVLRVKSKREAFDENIGSTVVTDSFQHKRRAVLKDITNSSCENSNVNIIGTTKVPNTRKDLSKKNAKVGADVSVNVLPVQEDAKTKLAEELSKIKVADMPVNSKEHVQASRSRQHGVVDKMLPVQAFKIHVRLRSNKNEGHSSASVVVLSCITEDMICEKSVVSKDEDVVDIDSNLKDPQACSLYAPDIYDNIRIAELERRPSIDYMEELQSDISPNMRAILIDWLVEVSQEYKLVPDTLYLTVNLIDRFLSHKHIEKQRLQLLGVTCMLIASKYEEICAPRAEEFCFITDNTYTRGEVLKMESEVLNFLHFHLSVPTTKTFLRRFIQAAQSSYEVPCLELEFLANYLAELTLVDYSFLKFLPSLIAASAVFLARWTLSQSDHPWNSTLEHHTRYKASELRNTVLALEDLLLNTIACPLKAIREKYRQQKFKCVANFTSTKPVGSVFQRSKQPIL</sequence>
<dbReference type="PROSITE" id="PS00292">
    <property type="entry name" value="CYCLINS"/>
    <property type="match status" value="1"/>
</dbReference>
<feature type="domain" description="Cyclin C-terminal" evidence="10">
    <location>
        <begin position="360"/>
        <end position="483"/>
    </location>
</feature>
<dbReference type="FunFam" id="1.10.472.10:FF:000167">
    <property type="entry name" value="Mitotic cyclin 6"/>
    <property type="match status" value="1"/>
</dbReference>
<dbReference type="InterPro" id="IPR004367">
    <property type="entry name" value="Cyclin_C-dom"/>
</dbReference>
<evidence type="ECO:0000256" key="6">
    <source>
        <dbReference type="ARBA" id="ARBA00032263"/>
    </source>
</evidence>
<protein>
    <recommendedName>
        <fullName evidence="6">B-like cyclin</fullName>
    </recommendedName>
</protein>
<dbReference type="PIRSF" id="PIRSF001771">
    <property type="entry name" value="Cyclin_A_B_D_E"/>
    <property type="match status" value="1"/>
</dbReference>
<dbReference type="FunFam" id="1.10.472.10:FF:000013">
    <property type="entry name" value="Cyclin A1"/>
    <property type="match status" value="1"/>
</dbReference>
<dbReference type="GO" id="GO:0016538">
    <property type="term" value="F:cyclin-dependent protein serine/threonine kinase regulator activity"/>
    <property type="evidence" value="ECO:0007669"/>
    <property type="project" value="InterPro"/>
</dbReference>
<dbReference type="SMART" id="SM01332">
    <property type="entry name" value="Cyclin_C"/>
    <property type="match status" value="1"/>
</dbReference>
<evidence type="ECO:0000256" key="4">
    <source>
        <dbReference type="ARBA" id="ARBA00023127"/>
    </source>
</evidence>
<dbReference type="Gene3D" id="1.10.472.10">
    <property type="entry name" value="Cyclin-like"/>
    <property type="match status" value="2"/>
</dbReference>
<dbReference type="EMBL" id="BTGU01000020">
    <property type="protein sequence ID" value="GMN45226.1"/>
    <property type="molecule type" value="Genomic_DNA"/>
</dbReference>
<dbReference type="InterPro" id="IPR006671">
    <property type="entry name" value="Cyclin_N"/>
</dbReference>
<gene>
    <name evidence="11" type="ORF">TIFTF001_014417</name>
</gene>
<keyword evidence="3" id="KW-0132">Cell division</keyword>
<dbReference type="InterPro" id="IPR013763">
    <property type="entry name" value="Cyclin-like_dom"/>
</dbReference>
<dbReference type="GO" id="GO:0051301">
    <property type="term" value="P:cell division"/>
    <property type="evidence" value="ECO:0007669"/>
    <property type="project" value="UniProtKB-KW"/>
</dbReference>
<dbReference type="InterPro" id="IPR048258">
    <property type="entry name" value="Cyclins_cyclin-box"/>
</dbReference>
<name>A0AA88AJN0_FICCA</name>
<dbReference type="Pfam" id="PF02984">
    <property type="entry name" value="Cyclin_C"/>
    <property type="match status" value="1"/>
</dbReference>
<feature type="domain" description="Cyclin-like" evidence="9">
    <location>
        <begin position="364"/>
        <end position="452"/>
    </location>
</feature>
<dbReference type="SMART" id="SM00385">
    <property type="entry name" value="CYCLIN"/>
    <property type="match status" value="2"/>
</dbReference>
<proteinExistence type="inferred from homology"/>
<evidence type="ECO:0000259" key="9">
    <source>
        <dbReference type="SMART" id="SM00385"/>
    </source>
</evidence>
<dbReference type="AlphaFoldDB" id="A0AA88AJN0"/>
<evidence type="ECO:0000256" key="3">
    <source>
        <dbReference type="ARBA" id="ARBA00022618"/>
    </source>
</evidence>
<comment type="caution">
    <text evidence="11">The sequence shown here is derived from an EMBL/GenBank/DDBJ whole genome shotgun (WGS) entry which is preliminary data.</text>
</comment>
<organism evidence="11 12">
    <name type="scientific">Ficus carica</name>
    <name type="common">Common fig</name>
    <dbReference type="NCBI Taxonomy" id="3494"/>
    <lineage>
        <taxon>Eukaryota</taxon>
        <taxon>Viridiplantae</taxon>
        <taxon>Streptophyta</taxon>
        <taxon>Embryophyta</taxon>
        <taxon>Tracheophyta</taxon>
        <taxon>Spermatophyta</taxon>
        <taxon>Magnoliopsida</taxon>
        <taxon>eudicotyledons</taxon>
        <taxon>Gunneridae</taxon>
        <taxon>Pentapetalae</taxon>
        <taxon>rosids</taxon>
        <taxon>fabids</taxon>
        <taxon>Rosales</taxon>
        <taxon>Moraceae</taxon>
        <taxon>Ficeae</taxon>
        <taxon>Ficus</taxon>
    </lineage>
</organism>
<reference evidence="11" key="1">
    <citation type="submission" date="2023-07" db="EMBL/GenBank/DDBJ databases">
        <title>draft genome sequence of fig (Ficus carica).</title>
        <authorList>
            <person name="Takahashi T."/>
            <person name="Nishimura K."/>
        </authorList>
    </citation>
    <scope>NUCLEOTIDE SEQUENCE</scope>
</reference>
<dbReference type="CDD" id="cd20506">
    <property type="entry name" value="CYCLIN_AtCycA-like_rpt2"/>
    <property type="match status" value="1"/>
</dbReference>
<dbReference type="InterPro" id="IPR039361">
    <property type="entry name" value="Cyclin"/>
</dbReference>
<dbReference type="CDD" id="cd20562">
    <property type="entry name" value="CYCLIN_AtCycA_like_rpt1"/>
    <property type="match status" value="1"/>
</dbReference>
<dbReference type="Proteomes" id="UP001187192">
    <property type="component" value="Unassembled WGS sequence"/>
</dbReference>
<dbReference type="GO" id="GO:0044772">
    <property type="term" value="P:mitotic cell cycle phase transition"/>
    <property type="evidence" value="ECO:0007669"/>
    <property type="project" value="InterPro"/>
</dbReference>
<feature type="domain" description="Cyclin-like" evidence="9">
    <location>
        <begin position="267"/>
        <end position="351"/>
    </location>
</feature>
<evidence type="ECO:0000313" key="11">
    <source>
        <dbReference type="EMBL" id="GMN45226.1"/>
    </source>
</evidence>
<dbReference type="SUPFAM" id="SSF47954">
    <property type="entry name" value="Cyclin-like"/>
    <property type="match status" value="2"/>
</dbReference>
<keyword evidence="5" id="KW-0131">Cell cycle</keyword>
<keyword evidence="12" id="KW-1185">Reference proteome</keyword>
<comment type="subunit">
    <text evidence="2">Interacts with the CDC2 protein kinase to form a serine/threonine kinase holoenzyme complex also known as maturation promoting factor (MPF). The cyclin subunit imparts substrate specificity to the complex.</text>
</comment>
<evidence type="ECO:0000256" key="8">
    <source>
        <dbReference type="SAM" id="MobiDB-lite"/>
    </source>
</evidence>